<dbReference type="RefSeq" id="WP_078805763.1">
    <property type="nucleotide sequence ID" value="NZ_FUXK01000024.1"/>
</dbReference>
<keyword evidence="1" id="KW-0732">Signal</keyword>
<evidence type="ECO:0000256" key="1">
    <source>
        <dbReference type="SAM" id="SignalP"/>
    </source>
</evidence>
<feature type="signal peptide" evidence="1">
    <location>
        <begin position="1"/>
        <end position="27"/>
    </location>
</feature>
<dbReference type="Proteomes" id="UP000190065">
    <property type="component" value="Unassembled WGS sequence"/>
</dbReference>
<dbReference type="InterPro" id="IPR032293">
    <property type="entry name" value="DUF4840"/>
</dbReference>
<sequence>MKRLKTKMWVVACLAVASMALSSCLNGNNNSEEDWFGTPAERYQTFLTMKGNYAGKLYFPKGTDRDGKFESDSIVSHWRIINDSTMEIYNVPPQALTTFVSDAALKTAINASAPMTLKCKVLFTKPQYKMFFAGPKPTEQPILLSGASHKVKFFAQQFTNYSYGKRLDNGTVIAQLIFTGIQVDNDNNNKNEKDFPIILKGQRIL</sequence>
<accession>A0A1T4QQS1</accession>
<gene>
    <name evidence="2" type="ORF">SAMN02745202_01916</name>
</gene>
<organism evidence="2 3">
    <name type="scientific">Segatella oulorum</name>
    <dbReference type="NCBI Taxonomy" id="28136"/>
    <lineage>
        <taxon>Bacteria</taxon>
        <taxon>Pseudomonadati</taxon>
        <taxon>Bacteroidota</taxon>
        <taxon>Bacteroidia</taxon>
        <taxon>Bacteroidales</taxon>
        <taxon>Prevotellaceae</taxon>
        <taxon>Segatella</taxon>
    </lineage>
</organism>
<reference evidence="2 3" key="1">
    <citation type="submission" date="2017-02" db="EMBL/GenBank/DDBJ databases">
        <authorList>
            <person name="Peterson S.W."/>
        </authorList>
    </citation>
    <scope>NUCLEOTIDE SEQUENCE [LARGE SCALE GENOMIC DNA]</scope>
    <source>
        <strain evidence="2 3">ATCC 43324</strain>
    </source>
</reference>
<evidence type="ECO:0008006" key="4">
    <source>
        <dbReference type="Google" id="ProtNLM"/>
    </source>
</evidence>
<dbReference type="Pfam" id="PF16128">
    <property type="entry name" value="DUF4840"/>
    <property type="match status" value="1"/>
</dbReference>
<evidence type="ECO:0000313" key="2">
    <source>
        <dbReference type="EMBL" id="SKA06129.1"/>
    </source>
</evidence>
<proteinExistence type="predicted"/>
<name>A0A1T4QQS1_9BACT</name>
<protein>
    <recommendedName>
        <fullName evidence="4">DUF4840 domain-containing protein</fullName>
    </recommendedName>
</protein>
<feature type="chain" id="PRO_5012436719" description="DUF4840 domain-containing protein" evidence="1">
    <location>
        <begin position="28"/>
        <end position="205"/>
    </location>
</feature>
<dbReference type="PROSITE" id="PS51257">
    <property type="entry name" value="PROKAR_LIPOPROTEIN"/>
    <property type="match status" value="1"/>
</dbReference>
<dbReference type="AlphaFoldDB" id="A0A1T4QQS1"/>
<evidence type="ECO:0000313" key="3">
    <source>
        <dbReference type="Proteomes" id="UP000190065"/>
    </source>
</evidence>
<dbReference type="EMBL" id="FUXK01000024">
    <property type="protein sequence ID" value="SKA06129.1"/>
    <property type="molecule type" value="Genomic_DNA"/>
</dbReference>